<feature type="region of interest" description="Disordered" evidence="1">
    <location>
        <begin position="1"/>
        <end position="21"/>
    </location>
</feature>
<proteinExistence type="predicted"/>
<feature type="compositionally biased region" description="Basic and acidic residues" evidence="1">
    <location>
        <begin position="365"/>
        <end position="383"/>
    </location>
</feature>
<gene>
    <name evidence="2" type="ORF">P167DRAFT_602999</name>
</gene>
<evidence type="ECO:0000313" key="3">
    <source>
        <dbReference type="Proteomes" id="UP000277580"/>
    </source>
</evidence>
<dbReference type="AlphaFoldDB" id="A0A3N4L5M2"/>
<organism evidence="2 3">
    <name type="scientific">Morchella conica CCBAS932</name>
    <dbReference type="NCBI Taxonomy" id="1392247"/>
    <lineage>
        <taxon>Eukaryota</taxon>
        <taxon>Fungi</taxon>
        <taxon>Dikarya</taxon>
        <taxon>Ascomycota</taxon>
        <taxon>Pezizomycotina</taxon>
        <taxon>Pezizomycetes</taxon>
        <taxon>Pezizales</taxon>
        <taxon>Morchellaceae</taxon>
        <taxon>Morchella</taxon>
    </lineage>
</organism>
<dbReference type="OrthoDB" id="9997739at2759"/>
<evidence type="ECO:0000256" key="1">
    <source>
        <dbReference type="SAM" id="MobiDB-lite"/>
    </source>
</evidence>
<dbReference type="Proteomes" id="UP000277580">
    <property type="component" value="Unassembled WGS sequence"/>
</dbReference>
<accession>A0A3N4L5M2</accession>
<dbReference type="InParanoid" id="A0A3N4L5M2"/>
<sequence>MSQPYPPLLTPPHCATPPPLLSSRVNEKSDFNIYEDIESKPHVWEEPVVEKPDWDGNTMGRFLEFLHTGDYRHPEPSSELEVIPESEGVLLVHAKLYLLARYKNLTALQSLAVSRLRTALGLISISERTAKKVIELLQYIHSRTSPQEPARELVVGYVAGNFRTLKAVSGREMKLLLCGGGDLAVELMHKMVTRQFGSENGFGGNMATILERVERGGRRNGDIESGLKVLHVEEAPRLDAPSAESLVVVVDKGETSEDLKDRTTELKVCHMVNKEQPIPQNEVVEEEEEEEECADIEDTSAVVQDSLAEGSLEDKKGFTTGTEWFEASSNGAKNVESELMGDDPSVNEDLDLVTDVAIEDIQDVEGGKAGDGGDKDGKEGKEGEVIAGLEVGTEDLRPIDRAEAPKNTGGIEGSEDEVDPSVMKIPQTDIAGVADQANRTQIPVEQGAAGGGRVLSRRLYISLQAWFGLRPPAEASWRLR</sequence>
<feature type="compositionally biased region" description="Pro residues" evidence="1">
    <location>
        <begin position="1"/>
        <end position="20"/>
    </location>
</feature>
<evidence type="ECO:0000313" key="2">
    <source>
        <dbReference type="EMBL" id="RPB15931.1"/>
    </source>
</evidence>
<dbReference type="STRING" id="1392247.A0A3N4L5M2"/>
<protein>
    <recommendedName>
        <fullName evidence="4">BTB domain-containing protein</fullName>
    </recommendedName>
</protein>
<evidence type="ECO:0008006" key="4">
    <source>
        <dbReference type="Google" id="ProtNLM"/>
    </source>
</evidence>
<reference evidence="2 3" key="1">
    <citation type="journal article" date="2018" name="Nat. Ecol. Evol.">
        <title>Pezizomycetes genomes reveal the molecular basis of ectomycorrhizal truffle lifestyle.</title>
        <authorList>
            <person name="Murat C."/>
            <person name="Payen T."/>
            <person name="Noel B."/>
            <person name="Kuo A."/>
            <person name="Morin E."/>
            <person name="Chen J."/>
            <person name="Kohler A."/>
            <person name="Krizsan K."/>
            <person name="Balestrini R."/>
            <person name="Da Silva C."/>
            <person name="Montanini B."/>
            <person name="Hainaut M."/>
            <person name="Levati E."/>
            <person name="Barry K.W."/>
            <person name="Belfiori B."/>
            <person name="Cichocki N."/>
            <person name="Clum A."/>
            <person name="Dockter R.B."/>
            <person name="Fauchery L."/>
            <person name="Guy J."/>
            <person name="Iotti M."/>
            <person name="Le Tacon F."/>
            <person name="Lindquist E.A."/>
            <person name="Lipzen A."/>
            <person name="Malagnac F."/>
            <person name="Mello A."/>
            <person name="Molinier V."/>
            <person name="Miyauchi S."/>
            <person name="Poulain J."/>
            <person name="Riccioni C."/>
            <person name="Rubini A."/>
            <person name="Sitrit Y."/>
            <person name="Splivallo R."/>
            <person name="Traeger S."/>
            <person name="Wang M."/>
            <person name="Zifcakova L."/>
            <person name="Wipf D."/>
            <person name="Zambonelli A."/>
            <person name="Paolocci F."/>
            <person name="Nowrousian M."/>
            <person name="Ottonello S."/>
            <person name="Baldrian P."/>
            <person name="Spatafora J.W."/>
            <person name="Henrissat B."/>
            <person name="Nagy L.G."/>
            <person name="Aury J.M."/>
            <person name="Wincker P."/>
            <person name="Grigoriev I.V."/>
            <person name="Bonfante P."/>
            <person name="Martin F.M."/>
        </authorList>
    </citation>
    <scope>NUCLEOTIDE SEQUENCE [LARGE SCALE GENOMIC DNA]</scope>
    <source>
        <strain evidence="2 3">CCBAS932</strain>
    </source>
</reference>
<feature type="region of interest" description="Disordered" evidence="1">
    <location>
        <begin position="361"/>
        <end position="383"/>
    </location>
</feature>
<keyword evidence="3" id="KW-1185">Reference proteome</keyword>
<dbReference type="EMBL" id="ML119111">
    <property type="protein sequence ID" value="RPB15931.1"/>
    <property type="molecule type" value="Genomic_DNA"/>
</dbReference>
<name>A0A3N4L5M2_9PEZI</name>